<accession>A0A7K6ZWS9</accession>
<feature type="region of interest" description="Disordered" evidence="3">
    <location>
        <begin position="339"/>
        <end position="371"/>
    </location>
</feature>
<dbReference type="Pfam" id="PF00612">
    <property type="entry name" value="IQ"/>
    <property type="match status" value="1"/>
</dbReference>
<feature type="region of interest" description="Disordered" evidence="3">
    <location>
        <begin position="195"/>
        <end position="215"/>
    </location>
</feature>
<dbReference type="InterPro" id="IPR001611">
    <property type="entry name" value="Leu-rich_rpt"/>
</dbReference>
<feature type="transmembrane region" description="Helical" evidence="4">
    <location>
        <begin position="1155"/>
        <end position="1179"/>
    </location>
</feature>
<evidence type="ECO:0000256" key="4">
    <source>
        <dbReference type="SAM" id="Phobius"/>
    </source>
</evidence>
<dbReference type="EMBL" id="VZSG01000334">
    <property type="protein sequence ID" value="NWX87869.1"/>
    <property type="molecule type" value="Genomic_DNA"/>
</dbReference>
<dbReference type="Pfam" id="PF13855">
    <property type="entry name" value="LRR_8"/>
    <property type="match status" value="1"/>
</dbReference>
<keyword evidence="4" id="KW-0472">Membrane</keyword>
<evidence type="ECO:0000313" key="6">
    <source>
        <dbReference type="Proteomes" id="UP000538817"/>
    </source>
</evidence>
<feature type="region of interest" description="Disordered" evidence="3">
    <location>
        <begin position="484"/>
        <end position="526"/>
    </location>
</feature>
<dbReference type="FunFam" id="3.80.10.10:FF:001142">
    <property type="entry name" value="Leucine-rich repeats and IQ motif containing 1"/>
    <property type="match status" value="1"/>
</dbReference>
<feature type="region of interest" description="Disordered" evidence="3">
    <location>
        <begin position="29"/>
        <end position="48"/>
    </location>
</feature>
<feature type="compositionally biased region" description="Basic and acidic residues" evidence="3">
    <location>
        <begin position="1549"/>
        <end position="1567"/>
    </location>
</feature>
<dbReference type="InterPro" id="IPR032675">
    <property type="entry name" value="LRR_dom_sf"/>
</dbReference>
<feature type="compositionally biased region" description="Polar residues" evidence="3">
    <location>
        <begin position="488"/>
        <end position="514"/>
    </location>
</feature>
<dbReference type="PROSITE" id="PS50096">
    <property type="entry name" value="IQ"/>
    <property type="match status" value="1"/>
</dbReference>
<keyword evidence="4" id="KW-0812">Transmembrane</keyword>
<dbReference type="Gene3D" id="3.80.10.10">
    <property type="entry name" value="Ribonuclease Inhibitor"/>
    <property type="match status" value="2"/>
</dbReference>
<dbReference type="InterPro" id="IPR000048">
    <property type="entry name" value="IQ_motif_EF-hand-BS"/>
</dbReference>
<feature type="non-terminal residue" evidence="5">
    <location>
        <position position="1584"/>
    </location>
</feature>
<reference evidence="5 6" key="1">
    <citation type="submission" date="2019-09" db="EMBL/GenBank/DDBJ databases">
        <title>Bird 10,000 Genomes (B10K) Project - Family phase.</title>
        <authorList>
            <person name="Zhang G."/>
        </authorList>
    </citation>
    <scope>NUCLEOTIDE SEQUENCE [LARGE SCALE GENOMIC DNA]</scope>
    <source>
        <strain evidence="5">B10K-MSB-04</strain>
    </source>
</reference>
<evidence type="ECO:0000256" key="1">
    <source>
        <dbReference type="ARBA" id="ARBA00022614"/>
    </source>
</evidence>
<dbReference type="PANTHER" id="PTHR46652:SF7">
    <property type="entry name" value="LEUCINE-RICH REPEAT AND IQ DOMAIN-CONTAINING PROTEIN 1"/>
    <property type="match status" value="1"/>
</dbReference>
<keyword evidence="2" id="KW-0677">Repeat</keyword>
<dbReference type="SUPFAM" id="SSF52058">
    <property type="entry name" value="L domain-like"/>
    <property type="match status" value="1"/>
</dbReference>
<keyword evidence="1" id="KW-0433">Leucine-rich repeat</keyword>
<dbReference type="Proteomes" id="UP000538817">
    <property type="component" value="Unassembled WGS sequence"/>
</dbReference>
<evidence type="ECO:0000313" key="5">
    <source>
        <dbReference type="EMBL" id="NWX87869.1"/>
    </source>
</evidence>
<dbReference type="Pfam" id="PF12799">
    <property type="entry name" value="LRR_4"/>
    <property type="match status" value="1"/>
</dbReference>
<keyword evidence="6" id="KW-1185">Reference proteome</keyword>
<feature type="transmembrane region" description="Helical" evidence="4">
    <location>
        <begin position="1191"/>
        <end position="1210"/>
    </location>
</feature>
<feature type="non-terminal residue" evidence="5">
    <location>
        <position position="1"/>
    </location>
</feature>
<feature type="region of interest" description="Disordered" evidence="3">
    <location>
        <begin position="1519"/>
        <end position="1584"/>
    </location>
</feature>
<dbReference type="PROSITE" id="PS51450">
    <property type="entry name" value="LRR"/>
    <property type="match status" value="4"/>
</dbReference>
<comment type="caution">
    <text evidence="5">The sequence shown here is derived from an EMBL/GenBank/DDBJ whole genome shotgun (WGS) entry which is preliminary data.</text>
</comment>
<protein>
    <submittedName>
        <fullName evidence="5">LRIQ1 protein</fullName>
    </submittedName>
</protein>
<dbReference type="PANTHER" id="PTHR46652">
    <property type="entry name" value="LEUCINE-RICH REPEAT AND IQ DOMAIN-CONTAINING PROTEIN 1-RELATED"/>
    <property type="match status" value="1"/>
</dbReference>
<proteinExistence type="predicted"/>
<dbReference type="SMART" id="SM00365">
    <property type="entry name" value="LRR_SD22"/>
    <property type="match status" value="7"/>
</dbReference>
<sequence length="1584" mass="183970">MENRLSEDVERIEKEIEIELSRISVSAFEADDPGTDVSEEALSDSDTISDDLPESILPYLNFIKNRNQDAEKLILQDLEDEEITSNVYEIVSSHTSDYVAELALEYNEDPEEFKKRVLSEIESEDLQIGTNCNTQSTIDDPIEVVTDGHFVSLFGLNFLADDGMNINFTYHEVEEKCRQDFEQWEKRQKELEVEKRKKWKAEREAQEKENDEEQERRLQRLEEFEAERIKLELLHKKQQSMMEDELEKEKKAWREKMMQHEELMMKLQLQMEEEEKAFEEQKAKQRQHITEQENAAAVKIQARFRSFLVHKKYAPILKECKDKIKHEKEIQKEIQRKMKEKEERMKSHMEEMKKKKEEEKRQEERKRQRHLEQVRRYEEYEKKKVSLRLEREKQLQIRKEERKMKERGAIMNENRGNDEENIGEEKLGENLKAVRGQKMELSKQQVMEDEKDQTVKMDETSNWINPLKRKLAPPIPNMLNSERKELSSEINNRNPDRNSGTCAERSSSNAQNLNIAPVADTSKKESVDFRAGVKVENKEENTNSRSLNVQPNANNREIKDHIFQSEIVKTAVFLMRDSNEKLTEHWDRIQDAAKNSSSVEILPDDIEKKRLNWMKTCKPWCKIFGENQRKTITKKRHPRKISVNKMPPLSTEKIIHSGPWSTLQQVTVLTLEDLPECSLSTLSECANLQVLTIRRCGLVALEGLSNCKDIKYINAEENNIQIIDCENLENLCILILSKNRLSSVCGLDGCRNLRNLELSYNKITRIGGLESLKNLQQLIVDHNQLISTKGLCEAPTLMHLDCSFNHLTQVEGIENSGLLQILKLQGNNLLELPRLENHVLLRELYLDDNSISSMRTFSLFWLPLLQILSLSQNSLTELAPLNSCVSLEKLDIRNNRLSDLKSVIVWLNGCHKLTELSLSGNPLLQERTWRSSLCKVLNNLQLLNGENINYRTLLKIERIKESESRTFLELCQSQIEENVLLEKKTANLGIVSSIDDAQRQCWYFNQLMKLGIEHRCAHEYGELSDTDGDGPEALQNHLKQTSTGCLQEHNLFIMGATENKQVLLDPSERQIATDHIQATFINSSVPEHRKENKECHRIRQESAESCISCNGESKDNTNKSAQIALQQSVTATNTGRNLQHFDTNTKRLYYKYNDIIYIIIKLVLILQTLNSLFYCYCWGMSMLFNFQNKQYLIACICIDLYSSYLLHPAYPCLSFSAHAFWKGFILRKKLASALAAVKSDEVEDDYEEIAVDDYTFHEAALEKEWLILDMDTTRFPSRTLVLSSQLHWSKKYSMPSESSEHPISLPLAPLEAWQCDDRPHSCSPETIHFHNMSEKGTMSQLSDMKEKKKFLFRSEKEEKISEEWGFKDISTAQLMLKRAHKMKPQKITNKKLDPAVRLALFKNNENKHLPVKPTKKTQPVNLGYFEGMNIISFSSPGKREEFSQLDTSLDEKLLRRKDFTYQWLHTQVWDYEAASSRSMKCNHFLPELDPAICNGRRVQLVASPVSREDTDLDLVSMTSGSALTQNREKNNQPHRHSGRLSKKSISTSERSHLGPSRKERISFRDHPLQLSGGWGSGKKRQKFK</sequence>
<gene>
    <name evidence="5" type="primary">Lrriq1</name>
    <name evidence="5" type="ORF">NOTPEN_R08164</name>
</gene>
<dbReference type="InterPro" id="IPR050836">
    <property type="entry name" value="SDS22/Internalin_LRR"/>
</dbReference>
<keyword evidence="4" id="KW-1133">Transmembrane helix</keyword>
<evidence type="ECO:0000256" key="2">
    <source>
        <dbReference type="ARBA" id="ARBA00022737"/>
    </source>
</evidence>
<feature type="compositionally biased region" description="Basic residues" evidence="3">
    <location>
        <begin position="1532"/>
        <end position="1542"/>
    </location>
</feature>
<name>A0A7K6ZWS9_9AVES</name>
<evidence type="ECO:0000256" key="3">
    <source>
        <dbReference type="SAM" id="MobiDB-lite"/>
    </source>
</evidence>
<dbReference type="InterPro" id="IPR025875">
    <property type="entry name" value="Leu-rich_rpt_4"/>
</dbReference>
<organism evidence="5 6">
    <name type="scientific">Nothoprocta pentlandii</name>
    <dbReference type="NCBI Taxonomy" id="2585814"/>
    <lineage>
        <taxon>Eukaryota</taxon>
        <taxon>Metazoa</taxon>
        <taxon>Chordata</taxon>
        <taxon>Craniata</taxon>
        <taxon>Vertebrata</taxon>
        <taxon>Euteleostomi</taxon>
        <taxon>Archelosauria</taxon>
        <taxon>Archosauria</taxon>
        <taxon>Dinosauria</taxon>
        <taxon>Saurischia</taxon>
        <taxon>Theropoda</taxon>
        <taxon>Coelurosauria</taxon>
        <taxon>Aves</taxon>
        <taxon>Palaeognathae</taxon>
        <taxon>Tinamiformes</taxon>
        <taxon>Tinamidae</taxon>
        <taxon>Nothoprocta</taxon>
    </lineage>
</organism>